<keyword evidence="6 12" id="KW-0418">Kinase</keyword>
<keyword evidence="8" id="KW-0902">Two-component regulatory system</keyword>
<dbReference type="InterPro" id="IPR050482">
    <property type="entry name" value="Sensor_HK_TwoCompSys"/>
</dbReference>
<protein>
    <recommendedName>
        <fullName evidence="2">histidine kinase</fullName>
        <ecNumber evidence="2">2.7.13.3</ecNumber>
    </recommendedName>
</protein>
<feature type="transmembrane region" description="Helical" evidence="9">
    <location>
        <begin position="34"/>
        <end position="51"/>
    </location>
</feature>
<keyword evidence="9" id="KW-1133">Transmembrane helix</keyword>
<dbReference type="InterPro" id="IPR036890">
    <property type="entry name" value="HATPase_C_sf"/>
</dbReference>
<feature type="transmembrane region" description="Helical" evidence="9">
    <location>
        <begin position="126"/>
        <end position="145"/>
    </location>
</feature>
<evidence type="ECO:0000256" key="6">
    <source>
        <dbReference type="ARBA" id="ARBA00022777"/>
    </source>
</evidence>
<dbReference type="CDD" id="cd16917">
    <property type="entry name" value="HATPase_UhpB-NarQ-NarX-like"/>
    <property type="match status" value="1"/>
</dbReference>
<reference evidence="12 13" key="1">
    <citation type="journal article" date="2019" name="Int. J. Syst. Evol. Microbiol.">
        <title>The Global Catalogue of Microorganisms (GCM) 10K type strain sequencing project: providing services to taxonomists for standard genome sequencing and annotation.</title>
        <authorList>
            <consortium name="The Broad Institute Genomics Platform"/>
            <consortium name="The Broad Institute Genome Sequencing Center for Infectious Disease"/>
            <person name="Wu L."/>
            <person name="Ma J."/>
        </authorList>
    </citation>
    <scope>NUCLEOTIDE SEQUENCE [LARGE SCALE GENOMIC DNA]</scope>
    <source>
        <strain evidence="12 13">JCM 15313</strain>
    </source>
</reference>
<feature type="domain" description="Signal transduction histidine kinase subgroup 3 dimerisation and phosphoacceptor" evidence="11">
    <location>
        <begin position="199"/>
        <end position="263"/>
    </location>
</feature>
<keyword evidence="4" id="KW-0808">Transferase</keyword>
<feature type="transmembrane region" description="Helical" evidence="9">
    <location>
        <begin position="94"/>
        <end position="119"/>
    </location>
</feature>
<keyword evidence="3" id="KW-0597">Phosphoprotein</keyword>
<dbReference type="Pfam" id="PF02518">
    <property type="entry name" value="HATPase_c"/>
    <property type="match status" value="1"/>
</dbReference>
<keyword evidence="9" id="KW-0812">Transmembrane</keyword>
<evidence type="ECO:0000256" key="1">
    <source>
        <dbReference type="ARBA" id="ARBA00000085"/>
    </source>
</evidence>
<dbReference type="GO" id="GO:0016301">
    <property type="term" value="F:kinase activity"/>
    <property type="evidence" value="ECO:0007669"/>
    <property type="project" value="UniProtKB-KW"/>
</dbReference>
<feature type="transmembrane region" description="Helical" evidence="9">
    <location>
        <begin position="63"/>
        <end position="82"/>
    </location>
</feature>
<dbReference type="EMBL" id="BAAAPC010000001">
    <property type="protein sequence ID" value="GAA1979050.1"/>
    <property type="molecule type" value="Genomic_DNA"/>
</dbReference>
<dbReference type="Gene3D" id="1.20.5.1930">
    <property type="match status" value="1"/>
</dbReference>
<comment type="catalytic activity">
    <reaction evidence="1">
        <text>ATP + protein L-histidine = ADP + protein N-phospho-L-histidine.</text>
        <dbReference type="EC" id="2.7.13.3"/>
    </reaction>
</comment>
<dbReference type="Gene3D" id="3.30.565.10">
    <property type="entry name" value="Histidine kinase-like ATPase, C-terminal domain"/>
    <property type="match status" value="1"/>
</dbReference>
<keyword evidence="7" id="KW-0067">ATP-binding</keyword>
<evidence type="ECO:0000256" key="2">
    <source>
        <dbReference type="ARBA" id="ARBA00012438"/>
    </source>
</evidence>
<dbReference type="InterPro" id="IPR003594">
    <property type="entry name" value="HATPase_dom"/>
</dbReference>
<comment type="caution">
    <text evidence="12">The sequence shown here is derived from an EMBL/GenBank/DDBJ whole genome shotgun (WGS) entry which is preliminary data.</text>
</comment>
<keyword evidence="13" id="KW-1185">Reference proteome</keyword>
<name>A0ABN2S240_9ACTN</name>
<evidence type="ECO:0000313" key="12">
    <source>
        <dbReference type="EMBL" id="GAA1979050.1"/>
    </source>
</evidence>
<sequence length="405" mass="42977">MELPSDRPGSSALSRLSRLSRGISARLTSTTLDIVSAVGVFGVMLTGELFVSEASGEPLRAVPLLLIVAASASLAVLSRFPLVTGVVVAVCTPLYYMLGAVDSWTGWLAIIVGVLRLAAERHRMSAITATLLALAVFSAGEIIAFQLSRSLMVLSWLIAIFAAGEVARSRRAYLRESAQKAVEAERSRAEEARRHATEERLRVAREVHDVVAHNISLINVQAGAAVHRRDPEQAFAALEAIKQTSKETLSELRSTLGVLRQVDEDEAAPVSPGPSLAQLGELADRTRESGIAVEVTTEGMESELPSPIDVAAYRIAQEALTNIRRHAEGATSVSVLVRRGTNEVTVQVDDDGAGVSASSIHEGNGLRGMRERASAVGGELSAGPRPEGGFRVRAVLPLGTDTPES</sequence>
<dbReference type="EC" id="2.7.13.3" evidence="2"/>
<proteinExistence type="predicted"/>
<evidence type="ECO:0000256" key="3">
    <source>
        <dbReference type="ARBA" id="ARBA00022553"/>
    </source>
</evidence>
<evidence type="ECO:0000256" key="5">
    <source>
        <dbReference type="ARBA" id="ARBA00022741"/>
    </source>
</evidence>
<dbReference type="Pfam" id="PF07730">
    <property type="entry name" value="HisKA_3"/>
    <property type="match status" value="1"/>
</dbReference>
<evidence type="ECO:0000313" key="13">
    <source>
        <dbReference type="Proteomes" id="UP001501585"/>
    </source>
</evidence>
<dbReference type="PANTHER" id="PTHR24421">
    <property type="entry name" value="NITRATE/NITRITE SENSOR PROTEIN NARX-RELATED"/>
    <property type="match status" value="1"/>
</dbReference>
<evidence type="ECO:0000259" key="11">
    <source>
        <dbReference type="Pfam" id="PF07730"/>
    </source>
</evidence>
<evidence type="ECO:0000259" key="10">
    <source>
        <dbReference type="Pfam" id="PF02518"/>
    </source>
</evidence>
<dbReference type="SUPFAM" id="SSF55874">
    <property type="entry name" value="ATPase domain of HSP90 chaperone/DNA topoisomerase II/histidine kinase"/>
    <property type="match status" value="1"/>
</dbReference>
<evidence type="ECO:0000256" key="9">
    <source>
        <dbReference type="SAM" id="Phobius"/>
    </source>
</evidence>
<keyword evidence="9" id="KW-0472">Membrane</keyword>
<dbReference type="RefSeq" id="WP_344159190.1">
    <property type="nucleotide sequence ID" value="NZ_BAAAPC010000001.1"/>
</dbReference>
<accession>A0ABN2S240</accession>
<dbReference type="Proteomes" id="UP001501585">
    <property type="component" value="Unassembled WGS sequence"/>
</dbReference>
<gene>
    <name evidence="12" type="ORF">GCM10009799_00250</name>
</gene>
<evidence type="ECO:0000256" key="4">
    <source>
        <dbReference type="ARBA" id="ARBA00022679"/>
    </source>
</evidence>
<evidence type="ECO:0000256" key="8">
    <source>
        <dbReference type="ARBA" id="ARBA00023012"/>
    </source>
</evidence>
<dbReference type="PANTHER" id="PTHR24421:SF10">
    <property type="entry name" value="NITRATE_NITRITE SENSOR PROTEIN NARQ"/>
    <property type="match status" value="1"/>
</dbReference>
<feature type="domain" description="Histidine kinase/HSP90-like ATPase" evidence="10">
    <location>
        <begin position="311"/>
        <end position="399"/>
    </location>
</feature>
<dbReference type="InterPro" id="IPR011712">
    <property type="entry name" value="Sig_transdc_His_kin_sub3_dim/P"/>
</dbReference>
<organism evidence="12 13">
    <name type="scientific">Nocardiopsis rhodophaea</name>
    <dbReference type="NCBI Taxonomy" id="280238"/>
    <lineage>
        <taxon>Bacteria</taxon>
        <taxon>Bacillati</taxon>
        <taxon>Actinomycetota</taxon>
        <taxon>Actinomycetes</taxon>
        <taxon>Streptosporangiales</taxon>
        <taxon>Nocardiopsidaceae</taxon>
        <taxon>Nocardiopsis</taxon>
    </lineage>
</organism>
<keyword evidence="5" id="KW-0547">Nucleotide-binding</keyword>
<evidence type="ECO:0000256" key="7">
    <source>
        <dbReference type="ARBA" id="ARBA00022840"/>
    </source>
</evidence>